<keyword evidence="1" id="KW-0812">Transmembrane</keyword>
<accession>A0ABW7YW99</accession>
<reference evidence="2 3" key="1">
    <citation type="submission" date="2024-10" db="EMBL/GenBank/DDBJ databases">
        <title>The Natural Products Discovery Center: Release of the First 8490 Sequenced Strains for Exploring Actinobacteria Biosynthetic Diversity.</title>
        <authorList>
            <person name="Kalkreuter E."/>
            <person name="Kautsar S.A."/>
            <person name="Yang D."/>
            <person name="Bader C.D."/>
            <person name="Teijaro C.N."/>
            <person name="Fluegel L."/>
            <person name="Davis C.M."/>
            <person name="Simpson J.R."/>
            <person name="Lauterbach L."/>
            <person name="Steele A.D."/>
            <person name="Gui C."/>
            <person name="Meng S."/>
            <person name="Li G."/>
            <person name="Viehrig K."/>
            <person name="Ye F."/>
            <person name="Su P."/>
            <person name="Kiefer A.F."/>
            <person name="Nichols A."/>
            <person name="Cepeda A.J."/>
            <person name="Yan W."/>
            <person name="Fan B."/>
            <person name="Jiang Y."/>
            <person name="Adhikari A."/>
            <person name="Zheng C.-J."/>
            <person name="Schuster L."/>
            <person name="Cowan T.M."/>
            <person name="Smanski M.J."/>
            <person name="Chevrette M.G."/>
            <person name="De Carvalho L.P.S."/>
            <person name="Shen B."/>
        </authorList>
    </citation>
    <scope>NUCLEOTIDE SEQUENCE [LARGE SCALE GENOMIC DNA]</scope>
    <source>
        <strain evidence="2 3">NPDC050545</strain>
    </source>
</reference>
<proteinExistence type="predicted"/>
<feature type="transmembrane region" description="Helical" evidence="1">
    <location>
        <begin position="33"/>
        <end position="52"/>
    </location>
</feature>
<dbReference type="Proteomes" id="UP001612741">
    <property type="component" value="Unassembled WGS sequence"/>
</dbReference>
<feature type="transmembrane region" description="Helical" evidence="1">
    <location>
        <begin position="7"/>
        <end position="27"/>
    </location>
</feature>
<keyword evidence="1" id="KW-0472">Membrane</keyword>
<keyword evidence="3" id="KW-1185">Reference proteome</keyword>
<dbReference type="RefSeq" id="WP_397083797.1">
    <property type="nucleotide sequence ID" value="NZ_JBITGY010000006.1"/>
</dbReference>
<dbReference type="EMBL" id="JBITGY010000006">
    <property type="protein sequence ID" value="MFI6500098.1"/>
    <property type="molecule type" value="Genomic_DNA"/>
</dbReference>
<evidence type="ECO:0000313" key="3">
    <source>
        <dbReference type="Proteomes" id="UP001612741"/>
    </source>
</evidence>
<sequence>MNTNAKLNPAILFPAFLTVGIALGLVIDHLSVGIGIGMLLYAPIGGAALAAARKRAAAEPASPEKG</sequence>
<comment type="caution">
    <text evidence="2">The sequence shown here is derived from an EMBL/GenBank/DDBJ whole genome shotgun (WGS) entry which is preliminary data.</text>
</comment>
<gene>
    <name evidence="2" type="ORF">ACIBG2_22135</name>
</gene>
<evidence type="ECO:0000313" key="2">
    <source>
        <dbReference type="EMBL" id="MFI6500098.1"/>
    </source>
</evidence>
<protein>
    <submittedName>
        <fullName evidence="2">Uncharacterized protein</fullName>
    </submittedName>
</protein>
<evidence type="ECO:0000256" key="1">
    <source>
        <dbReference type="SAM" id="Phobius"/>
    </source>
</evidence>
<name>A0ABW7YW99_9ACTN</name>
<keyword evidence="1" id="KW-1133">Transmembrane helix</keyword>
<organism evidence="2 3">
    <name type="scientific">Nonomuraea typhae</name>
    <dbReference type="NCBI Taxonomy" id="2603600"/>
    <lineage>
        <taxon>Bacteria</taxon>
        <taxon>Bacillati</taxon>
        <taxon>Actinomycetota</taxon>
        <taxon>Actinomycetes</taxon>
        <taxon>Streptosporangiales</taxon>
        <taxon>Streptosporangiaceae</taxon>
        <taxon>Nonomuraea</taxon>
    </lineage>
</organism>